<keyword evidence="3" id="KW-1185">Reference proteome</keyword>
<accession>A0AAV6Z5G4</accession>
<organism evidence="2 3">
    <name type="scientific">Engystomops pustulosus</name>
    <name type="common">Tungara frog</name>
    <name type="synonym">Physalaemus pustulosus</name>
    <dbReference type="NCBI Taxonomy" id="76066"/>
    <lineage>
        <taxon>Eukaryota</taxon>
        <taxon>Metazoa</taxon>
        <taxon>Chordata</taxon>
        <taxon>Craniata</taxon>
        <taxon>Vertebrata</taxon>
        <taxon>Euteleostomi</taxon>
        <taxon>Amphibia</taxon>
        <taxon>Batrachia</taxon>
        <taxon>Anura</taxon>
        <taxon>Neobatrachia</taxon>
        <taxon>Hyloidea</taxon>
        <taxon>Leptodactylidae</taxon>
        <taxon>Leiuperinae</taxon>
        <taxon>Engystomops</taxon>
    </lineage>
</organism>
<dbReference type="EMBL" id="WNYA01003131">
    <property type="protein sequence ID" value="KAG8543618.1"/>
    <property type="molecule type" value="Genomic_DNA"/>
</dbReference>
<evidence type="ECO:0000256" key="1">
    <source>
        <dbReference type="SAM" id="MobiDB-lite"/>
    </source>
</evidence>
<dbReference type="AlphaFoldDB" id="A0AAV6Z5G4"/>
<feature type="region of interest" description="Disordered" evidence="1">
    <location>
        <begin position="38"/>
        <end position="58"/>
    </location>
</feature>
<sequence length="92" mass="10707">MYKDRTRHSDRPKHARPRLDIYRHRTRQVEGRGRLHGGEHTVYSWSTGPRGSTAPGLGGATTQCTPTIQLWPAEWSQIRIWHLEKKPYQMSS</sequence>
<gene>
    <name evidence="2" type="ORF">GDO81_024181</name>
</gene>
<proteinExistence type="predicted"/>
<reference evidence="2" key="1">
    <citation type="thesis" date="2020" institute="ProQuest LLC" country="789 East Eisenhower Parkway, Ann Arbor, MI, USA">
        <title>Comparative Genomics and Chromosome Evolution.</title>
        <authorList>
            <person name="Mudd A.B."/>
        </authorList>
    </citation>
    <scope>NUCLEOTIDE SEQUENCE</scope>
    <source>
        <strain evidence="2">237g6f4</strain>
        <tissue evidence="2">Blood</tissue>
    </source>
</reference>
<comment type="caution">
    <text evidence="2">The sequence shown here is derived from an EMBL/GenBank/DDBJ whole genome shotgun (WGS) entry which is preliminary data.</text>
</comment>
<evidence type="ECO:0000313" key="2">
    <source>
        <dbReference type="EMBL" id="KAG8543618.1"/>
    </source>
</evidence>
<name>A0AAV6Z5G4_ENGPU</name>
<protein>
    <submittedName>
        <fullName evidence="2">Uncharacterized protein</fullName>
    </submittedName>
</protein>
<dbReference type="Proteomes" id="UP000824782">
    <property type="component" value="Unassembled WGS sequence"/>
</dbReference>
<evidence type="ECO:0000313" key="3">
    <source>
        <dbReference type="Proteomes" id="UP000824782"/>
    </source>
</evidence>